<feature type="region of interest" description="UBR4 E3 catalytic module" evidence="7">
    <location>
        <begin position="4669"/>
        <end position="5139"/>
    </location>
</feature>
<evidence type="ECO:0000256" key="6">
    <source>
        <dbReference type="PROSITE-ProRule" id="PRU00508"/>
    </source>
</evidence>
<protein>
    <recommendedName>
        <fullName evidence="9">UBR-type domain-containing protein</fullName>
    </recommendedName>
</protein>
<feature type="compositionally biased region" description="Acidic residues" evidence="8">
    <location>
        <begin position="2747"/>
        <end position="2757"/>
    </location>
</feature>
<feature type="zinc finger region" description="UBR-type" evidence="6">
    <location>
        <begin position="1644"/>
        <end position="1713"/>
    </location>
</feature>
<dbReference type="InterPro" id="IPR056530">
    <property type="entry name" value="UBR4-like_dom"/>
</dbReference>
<evidence type="ECO:0000256" key="8">
    <source>
        <dbReference type="SAM" id="MobiDB-lite"/>
    </source>
</evidence>
<dbReference type="PANTHER" id="PTHR21725:SF1">
    <property type="entry name" value="E3 UBIQUITIN-PROTEIN LIGASE UBR4"/>
    <property type="match status" value="1"/>
</dbReference>
<accession>A0A6G0TLA3</accession>
<dbReference type="Pfam" id="PF13764">
    <property type="entry name" value="E3_UbLigase_R4"/>
    <property type="match status" value="1"/>
</dbReference>
<feature type="compositionally biased region" description="Low complexity" evidence="8">
    <location>
        <begin position="2856"/>
        <end position="2869"/>
    </location>
</feature>
<name>A0A6G0TLA3_APHGL</name>
<dbReference type="InterPro" id="IPR025704">
    <property type="entry name" value="E3_Ub_ligase_UBR4_C"/>
</dbReference>
<reference evidence="10 11" key="1">
    <citation type="submission" date="2019-08" db="EMBL/GenBank/DDBJ databases">
        <title>The genome of the soybean aphid Biotype 1, its phylome, world population structure and adaptation to the North American continent.</title>
        <authorList>
            <person name="Giordano R."/>
            <person name="Donthu R.K."/>
            <person name="Hernandez A.G."/>
            <person name="Wright C.L."/>
            <person name="Zimin A.V."/>
        </authorList>
    </citation>
    <scope>NUCLEOTIDE SEQUENCE [LARGE SCALE GENOMIC DNA]</scope>
    <source>
        <tissue evidence="10">Whole aphids</tissue>
    </source>
</reference>
<evidence type="ECO:0000313" key="11">
    <source>
        <dbReference type="Proteomes" id="UP000475862"/>
    </source>
</evidence>
<evidence type="ECO:0000256" key="1">
    <source>
        <dbReference type="ARBA" id="ARBA00009970"/>
    </source>
</evidence>
<feature type="region of interest" description="Disordered" evidence="8">
    <location>
        <begin position="2735"/>
        <end position="2757"/>
    </location>
</feature>
<keyword evidence="11" id="KW-1185">Reference proteome</keyword>
<dbReference type="PANTHER" id="PTHR21725">
    <property type="entry name" value="E3 UBIQUITIN-PROTEIN LIGASE UBR4"/>
    <property type="match status" value="1"/>
</dbReference>
<dbReference type="SMART" id="SM00396">
    <property type="entry name" value="ZnF_UBR1"/>
    <property type="match status" value="1"/>
</dbReference>
<evidence type="ECO:0000256" key="2">
    <source>
        <dbReference type="ARBA" id="ARBA00022723"/>
    </source>
</evidence>
<dbReference type="Pfam" id="PF19423">
    <property type="entry name" value="E3_UBR4_N"/>
    <property type="match status" value="3"/>
</dbReference>
<dbReference type="InterPro" id="IPR003126">
    <property type="entry name" value="Znf_UBR"/>
</dbReference>
<dbReference type="EMBL" id="VYZN01000028">
    <property type="protein sequence ID" value="KAE9534497.1"/>
    <property type="molecule type" value="Genomic_DNA"/>
</dbReference>
<dbReference type="GO" id="GO:0008270">
    <property type="term" value="F:zinc ion binding"/>
    <property type="evidence" value="ECO:0007669"/>
    <property type="project" value="UniProtKB-KW"/>
</dbReference>
<feature type="domain" description="UBR-type" evidence="9">
    <location>
        <begin position="1644"/>
        <end position="1713"/>
    </location>
</feature>
<dbReference type="InterPro" id="IPR045841">
    <property type="entry name" value="E3_UBR4_N"/>
</dbReference>
<gene>
    <name evidence="10" type="ORF">AGLY_008587</name>
</gene>
<feature type="region of interest" description="Disordered" evidence="8">
    <location>
        <begin position="2856"/>
        <end position="2916"/>
    </location>
</feature>
<dbReference type="PROSITE" id="PS52043">
    <property type="entry name" value="UBR4_E3"/>
    <property type="match status" value="1"/>
</dbReference>
<evidence type="ECO:0000256" key="4">
    <source>
        <dbReference type="ARBA" id="ARBA00022833"/>
    </source>
</evidence>
<evidence type="ECO:0000256" key="7">
    <source>
        <dbReference type="PROSITE-ProRule" id="PRU01388"/>
    </source>
</evidence>
<keyword evidence="2" id="KW-0479">Metal-binding</keyword>
<comment type="similarity">
    <text evidence="1 7">Belongs to the UBR4 family.</text>
</comment>
<dbReference type="Pfam" id="PF02207">
    <property type="entry name" value="zf-UBR"/>
    <property type="match status" value="1"/>
</dbReference>
<dbReference type="Proteomes" id="UP000475862">
    <property type="component" value="Unassembled WGS sequence"/>
</dbReference>
<dbReference type="InterPro" id="IPR045189">
    <property type="entry name" value="UBR4-like"/>
</dbReference>
<feature type="compositionally biased region" description="Low complexity" evidence="8">
    <location>
        <begin position="2144"/>
        <end position="2163"/>
    </location>
</feature>
<dbReference type="GO" id="GO:0005516">
    <property type="term" value="F:calmodulin binding"/>
    <property type="evidence" value="ECO:0007669"/>
    <property type="project" value="UniProtKB-KW"/>
</dbReference>
<dbReference type="InterPro" id="IPR047509">
    <property type="entry name" value="UBR4-like_UBR-box"/>
</dbReference>
<dbReference type="PROSITE" id="PS51157">
    <property type="entry name" value="ZF_UBR"/>
    <property type="match status" value="1"/>
</dbReference>
<evidence type="ECO:0000256" key="5">
    <source>
        <dbReference type="ARBA" id="ARBA00022860"/>
    </source>
</evidence>
<organism evidence="10 11">
    <name type="scientific">Aphis glycines</name>
    <name type="common">Soybean aphid</name>
    <dbReference type="NCBI Taxonomy" id="307491"/>
    <lineage>
        <taxon>Eukaryota</taxon>
        <taxon>Metazoa</taxon>
        <taxon>Ecdysozoa</taxon>
        <taxon>Arthropoda</taxon>
        <taxon>Hexapoda</taxon>
        <taxon>Insecta</taxon>
        <taxon>Pterygota</taxon>
        <taxon>Neoptera</taxon>
        <taxon>Paraneoptera</taxon>
        <taxon>Hemiptera</taxon>
        <taxon>Sternorrhyncha</taxon>
        <taxon>Aphidomorpha</taxon>
        <taxon>Aphidoidea</taxon>
        <taxon>Aphididae</taxon>
        <taxon>Aphidini</taxon>
        <taxon>Aphis</taxon>
        <taxon>Aphis</taxon>
    </lineage>
</organism>
<evidence type="ECO:0000313" key="10">
    <source>
        <dbReference type="EMBL" id="KAE9534497.1"/>
    </source>
</evidence>
<feature type="region of interest" description="Disordered" evidence="8">
    <location>
        <begin position="2144"/>
        <end position="2171"/>
    </location>
</feature>
<dbReference type="Pfam" id="PF24079">
    <property type="entry name" value="UBR4"/>
    <property type="match status" value="1"/>
</dbReference>
<feature type="compositionally biased region" description="Polar residues" evidence="8">
    <location>
        <begin position="2870"/>
        <end position="2886"/>
    </location>
</feature>
<dbReference type="OrthoDB" id="30336at2759"/>
<comment type="caution">
    <text evidence="10">The sequence shown here is derived from an EMBL/GenBank/DDBJ whole genome shotgun (WGS) entry which is preliminary data.</text>
</comment>
<proteinExistence type="inferred from homology"/>
<feature type="region of interest" description="Disordered" evidence="8">
    <location>
        <begin position="1742"/>
        <end position="1761"/>
    </location>
</feature>
<keyword evidence="4" id="KW-0862">Zinc</keyword>
<evidence type="ECO:0000259" key="9">
    <source>
        <dbReference type="PROSITE" id="PS51157"/>
    </source>
</evidence>
<feature type="compositionally biased region" description="Polar residues" evidence="8">
    <location>
        <begin position="1746"/>
        <end position="1761"/>
    </location>
</feature>
<feature type="compositionally biased region" description="Polar residues" evidence="8">
    <location>
        <begin position="2897"/>
        <end position="2913"/>
    </location>
</feature>
<dbReference type="CDD" id="cd19680">
    <property type="entry name" value="UBR-box_UBR4"/>
    <property type="match status" value="1"/>
</dbReference>
<sequence length="5139" mass="581835">MASKTDLDWTSVKFVFYDTGSNAKVNLYTLLKFIDQSEKYLSEHDVNENKFYFYFVTLAANYIGHHCSLFEKNELSAVSKSCKVILKCLLTYMGQVNANDNNWDSYSSHLNLTLAAISALCTGKPLNSSEFVSIVMCIKEWPSNNAPTTGEKEKEKESKKSLAYSSITEQMIRPLDRSKILLKDSLKKDEKDIKKLLIKNNISALQEMGANNVIFKTCTKLPILKRYITEIQLNSTEEQNIQHSTELIGAKFSYRFLLLDMTFVENALALPIFEPITIVCLQQLTSIMAACLRLALFVQSVHNNSSTSTDSINIEDDVMWNQAVQTIEKTVIIMQTVSDIIKKFSYSVHQNYYMIAIWILINGLQDITLKNYENNSIKDGKATKTKKEISKSLVKNSFNVLSVALANEMLTMIVDLLENARKESSSDQLMKLIDFETEIIPAPLDICAQAKACSRLLRIFQTVPLIKFLYQLAAISHQKVMCLVLNKNKNKVNGIRTTSLESIDMLPGTPESGAPQDGDEDNESLFGAWFEEVLTLGDQQIENVSSKTQTSDYMDIDKSVINQSNYSVVPENDDPEGYLALIIRIFNILDIYFLNAECNYIFTYMSKTIETDNLIVLAKLIGQVDWAPVNNDLSCIIDSHQNVSSSIGIFIHNLIARDFLSGKQQDEFLELLGIKIPLDALDSKWSLQIYPRTLSILAQVLLKKPISERDELSMYIWQNMINALSSLINRPQSSNDDFEDLNVEHTQLLIFLFNLMSLTHKKGILLAICNTIIGANFVLNPVYNNHILALSRLLLLFDYLVRRLYDVPEYLLSQVEWNLMRIKSEIKVDGDDVLTTDENTYMLYNTIEENLRRRSDSVGYSAAVVPCFYKLLDEKQTVNDAPKLDGLALNFILNHPEKLSYPQLIQTLLDITTTLNLCKESRVDDNGIESKIAQNLNPLTLCSIEYCFTLAWKLLLSLPVPIQKLQDMISDKSNGYDTSNLLYFLIWGPRTGSKIYYHFLKEGVYKQICVLESNENKDTDPLSSRELLSNVATTASLVKYDYQIAKTHFIQQLRKKDASKKNCFPMLLDIILFDAVISKVYLQTRPGKTPEEISKAPNTEFIQTLMPYCIELAMLTFTNIKNNLLYQISNLNQSQKFSIGDLTNLKIVLSMANNNSSLEFSPITYNLPTLLFESIPSWIVSILTKWNSVPINPLLKNSSLDTSPEYLIQNIIRHHSSFVSSQSIYMNSPSLKRLLNTLVVFITENIQLCTDFKLRSDFVNLLSSMTIDCSSEYLLDHIIRAWDKLKNLGDQDPATMISMLITKNIRKLAIQYKRDDTTNTDYLTEKVMIHSLFWIEQLIFDFSSTRYAILRTFCEKPLKEGISMKKFISSGVFIKILVRLTNRLFSNLKISNNQDIKTMCRTIIELSTDPKNRLDLWFQRIIVGWNKDKDLIEATSTLSRELNAFLSDKHTNSLKDVVNNISASIDPDDNFELIKNMIDYIVGLDTNDELKTKASLCYLETLIPIVTYTLAFENGDGFSKMFAQMVRLADYGGPSGHVKLFKASVKLLDSIKNWMKSNIAHLEITEPKQSYPPVVIASSCLMNYVSDIIAAVQNNDVENSLSPSLDSMSLYYYDGMEFDGFLPTNDGDGETLNEDSDEDSLYYRLCTFTVTQKEFMNQHWYHCHTCKMIEGVGVCSICAKVCHRGHDVTYAKFGNFFCDCGAKENNFCQALIKRNPNSILDTNNSRDKVASIESGNSVADQDRIDSYNTSAPNHNQDPRNMSTRSLDYESVVLNSLPVAYKNVLMPTILDHSQIIEPTIDLCIDLINLVIQSGEKNSAIGCNTRAVDTLNDLQELEKTIEVSDSLMLPTMGSQEGAFENVKMNFSGDQGQTIRQLLSAHMIRRVAMCCLSSLHGKRQHLVAVSHDKGKIAVLQMSSLLKQSDISKRKLTLTRLSSVSIPFTVLSVTANTVNEDFLSVCGLKDCHILTFNASGTVNEHIVLHPTLEVGNFIIRSIWLPGSQTSLALVSAEFVKIYDLSKDVLSPQYYFLVPTGKIRDVTFMCTEEKSTMILISSGGYIYTQDMDASSSAVHGPFYVTNTIDIVHPDISDVNGQVCGGGVSVYYSHTLSLLMFSYVTPGRTFIAPLDEERYQGGVITLHPVFAINSQTSSPSTKNKSNTNQTSTSAPPTQPMWQWSEVPGHPGLVCAILQSSNTPVVFMITPKVISLQEIKLAQTKTKITDMVAVRHPLSNGDYRTTLIILCEDGSLRMFLAAKEQTDFWLSPSIQPSCHITSCKLKKKKISKSGKSTGNTSSFPIDFFEFCVAMNEIEFGGNDLLQIYNPQQIKHRLNSNGMYIVSTKPRFSIEVTNNDATMVMAGIRINVGGQDIGRAPGYIEVLGRTLHLLPINRSRWFDFPLTREESLQSDKKLIIVFGPSRDPEGVTMIDSIKLYGKTKESFGWPDEVDEISNGTIYGSTSTSTVVTSNQFNPQEKELPLTGFTVNHLEKFVIGLLTILENSFIVTNYSLNEENEQYSTNKTKAVNIALYLLNRSSQACIQLHSKSLVAVLQPEYHTFKDQSMLNYILQTLHNFEREDPKNMDAEAYYRLVLITRGIAVSRPQHLSNFEYTHLEELDYNNEQSPQWCQLLIQKLISVFWILYYNRPKNPSYCTIYVPGLKHTEAVVYALIEILHSLLFFECSGFQHSQINTISKYYLDFLLCEDVGVSYTAKLALSRALKPQVFGKNNQNLVRGDHSYKESVEVKEISSKGPENEEQVLQESPEENMQYEVDEPIILLDPRVEPQEHDRQNMEVLIGNVQFPGLIIPPDADDDAMVELAIALSLQDNEGLDNNSELQNIRQGLQQGFVELQGLNTPATLQNIQENSSQNNDNGQSSETQSMQQGHLSDTTASAAGSDDEDTNAVPGNSNLRTSPTENSQNERGEIDEEIIFDQDLEINNHLRTLRLSLLEKFINHIPNLHNIGGTRAIPFFQVVSSIVADMDLSSEGDKEYFTELMQMFITYIRRETLDDSNLHIRNSQREIVIIIMRFIGVLLARPKSSSKSSSDHTTYISQIAASMLKHAQFITCCLKALKALQEYWASFSDNDDNGATVVSVLLEPSGPSRVPDMSPFFLKPYSVSQTKDIFHNYPIILTEMLLRLPYQIQKSWSQLSFEPEWLTVLCEFMSLKTINPFIKRQVRKLLLFVCGNKDKYRQIRDMHALSTSMKNFQITCDIGDQNTPLSLNLTYDKLVELVEDVKVCVDIASSRMLNWQLYCRKDNTVLLYLMRAACFLDEGVSSTILHLLQYAICGAKNQSGTPSAKESKSKVSKVAEDIENAMLEEAQCMILVKEMNKRLNKDILTRFVKTFLLETNSTHIRWQAHALVLSIYRNSEHDDQEKLLELLWALWPQLPTYGRKASQFVDLLGYFSFKYNQKAATSTKYVEQAIELLRTQNYKLACHPNANLYTQVSQYVDLEGFYLESEPCMVCNNPEIPFTNIKLTSIKVDSKFTTTTQIVKLMGSHTINKIVLRITDLKRTKMVRTMNIFYNNRYVQAVVELKNKPAMWHKAKEITLTSGQTEVKVEFAVPIVAWNLLIEYSSFYENLHASSETLQCPRCSATVPANPGVCSNCGENVFQCHKCRAINYDEKDPFLCHSCGFCKYAKFDYVLTAKPCCAVDPIEDDHDRNKTISSINTNLEKADRLYKQLVSSKPVLENMLVKVMENRLEKSNNTNAEESQSPNVVPVSGFAAVVNGAMNNNISSGPVHQVNRSIQLLAQKYGSECRNTFEDLSRIVQKVLASRKELIAYDQKQLGQVKSTIRFNGSISSSLSVSDSAVSISQSTSSSCLLPNTSCYGCITAALEHCFVMLRALATNMTLRKILLQQGLIQELVENNIRRGSVQTQEEVRNLLCILIQDNQKATEDLCGLLSQRISLTIRGPIANADLAFAVRPEISLLATMLYKEDSCWEQKAKCVMQLFFMTCKEFQSSAIVTYITLPCLKMMRNIIKPPASSSKANKDKSTDVLSTVQMSDNLMVDFRKWAKQSPEHMFNAWRQRLQKKIPSDTPVKNKPKSKKEIRQYYLASKYFKKWRLYSLRDIAKPFHLTESSWLKHFLFCSSTRLLRQVACAIFEGIAQVPERKKEILDLLTGFLTELGNAGENCAEFLGLYQNLIQQTPWKQYLALRGVLIMISDIITKEIKHLHHLEETTLTSDLAQGFVLKSLTGLLASFLEVESIKQQYKGRLVGAILNGYLSLRRLVVQRTRLIDETQSQLLDLLEEMTCGTETESKAFMAICVETVEKCDIQDVRTPVFVFERLCSIIYPEENDVGEFYMNLDKDPQQEDFLQGRMLGNPYSCNESGLGPLMRDVKNKICQDCELVALLEDDNGMELLVNNKIISLDLPVKEVYKKIWLPEGGDNEAAMHIVYRMRGLLGDATEEFIETLDAKSDQEVNNEEVYKMANVMAECRGLGVLMYRLSTIKDLSRSRPLLQVLLKLLGLCVKVKHNQEILTEPMLGSIPILLNTLELCLSNEADGLSNTSLTEQTLDILETILSKATSKGPETFAKLSETFGPDDHIRYLLHCASNARYTIVQHLTRVLAALTYNNKAKMIILMDHFASVISDFEKFDDVHSAQDEQMMNLFCDLTYGIENNSLGNTLKDYILSLGVINNVIQYISRHAPTVKSTLNKNNDKDEWKEFISKPSLKYILRFWTGLANGHEPTQTAVSDDCIHTVHCLEQVSSDEHVGSLAENLLEALKTNPKMAEKIEKVREQTKAEKKRLAMAMRQKQLGQLGMRTNEKGQVTAETSLLQQVEDLGEETGLVCVICREGYKFQPTKVLGIYTFTKRCVVEEHEVKPRKTIGYSTVTHFNVVHFDCHMSAVRLARVRDEWESAALQNANTKCNGLLPMWGPSVAESAYANCLARHNSYLQEATGQRDISYMQTVHDLKLLLYRFAQAKSFHEDTGGGGPQSNMNLVPYLMQMALYVINTTRRSTAEERNLSTYLEPKSADQLIDTFYDTEGPLYYLTLAIMLTPYSKWMLTNRLIHLNRVILMAHVHHTNSSIAPNVRSVPLTPHDYTAYKSALMFFVLINKMYECYFKTVEVTESKNWSVSLADYIRHNDEMLLKSSEMMMNALSVDFLPCTSFEELCDAASLNVADPSNHIKNLLNTYLRQ</sequence>
<evidence type="ECO:0000256" key="3">
    <source>
        <dbReference type="ARBA" id="ARBA00022771"/>
    </source>
</evidence>
<keyword evidence="5" id="KW-0112">Calmodulin-binding</keyword>
<keyword evidence="3 7" id="KW-0863">Zinc-finger</keyword>